<dbReference type="Gene3D" id="2.40.50.100">
    <property type="match status" value="1"/>
</dbReference>
<feature type="signal peptide" evidence="3">
    <location>
        <begin position="1"/>
        <end position="27"/>
    </location>
</feature>
<dbReference type="Proteomes" id="UP001158049">
    <property type="component" value="Unassembled WGS sequence"/>
</dbReference>
<comment type="caution">
    <text evidence="5">The sequence shown here is derived from an EMBL/GenBank/DDBJ whole genome shotgun (WGS) entry which is preliminary data.</text>
</comment>
<dbReference type="EMBL" id="FXUL01000025">
    <property type="protein sequence ID" value="SMP76916.1"/>
    <property type="molecule type" value="Genomic_DNA"/>
</dbReference>
<dbReference type="SUPFAM" id="SSF111369">
    <property type="entry name" value="HlyD-like secretion proteins"/>
    <property type="match status" value="1"/>
</dbReference>
<dbReference type="PROSITE" id="PS51257">
    <property type="entry name" value="PROKAR_LIPOPROTEIN"/>
    <property type="match status" value="1"/>
</dbReference>
<feature type="chain" id="PRO_5045227542" evidence="3">
    <location>
        <begin position="28"/>
        <end position="315"/>
    </location>
</feature>
<gene>
    <name evidence="5" type="ORF">SAMN06295970_12547</name>
</gene>
<dbReference type="PANTHER" id="PTHR30469:SF15">
    <property type="entry name" value="HLYD FAMILY OF SECRETION PROTEINS"/>
    <property type="match status" value="1"/>
</dbReference>
<sequence>MMIKTAYFQMNAAACAALLATFGQAHAAGAVGCLIEPERVADLGTPTAGVIRSMMVERGDRVRRGQVIAVLQDDIERASVDVAQTRAQADAEVRAALAGLDLAQQKRDRSHDLHGRGFISAQALEQSLAETRVAEEKLLQAREQKRSLEKESALARVRLGERTIRSPIDGVIVERYFTSGERVEEKPMVRVARVDPLRVEVILPSSMYGSVGAGSSGRVTTDLPGMAPVPATVSLVDKVLDAASGTFRVRMLLPNPDGRIPAGLRCKVEFNAPALTATKPAALPASAPASAKPALRMDFRGMTMLNPAPPGSRRM</sequence>
<feature type="coiled-coil region" evidence="2">
    <location>
        <begin position="124"/>
        <end position="158"/>
    </location>
</feature>
<evidence type="ECO:0000256" key="2">
    <source>
        <dbReference type="SAM" id="Coils"/>
    </source>
</evidence>
<evidence type="ECO:0000256" key="1">
    <source>
        <dbReference type="ARBA" id="ARBA00009477"/>
    </source>
</evidence>
<dbReference type="Pfam" id="PF25973">
    <property type="entry name" value="BSH_CzcB"/>
    <property type="match status" value="1"/>
</dbReference>
<dbReference type="PANTHER" id="PTHR30469">
    <property type="entry name" value="MULTIDRUG RESISTANCE PROTEIN MDTA"/>
    <property type="match status" value="1"/>
</dbReference>
<reference evidence="5 6" key="1">
    <citation type="submission" date="2017-05" db="EMBL/GenBank/DDBJ databases">
        <authorList>
            <person name="Varghese N."/>
            <person name="Submissions S."/>
        </authorList>
    </citation>
    <scope>NUCLEOTIDE SEQUENCE [LARGE SCALE GENOMIC DNA]</scope>
    <source>
        <strain evidence="5 6">DSM 26001</strain>
    </source>
</reference>
<keyword evidence="6" id="KW-1185">Reference proteome</keyword>
<name>A0ABY1QQ52_9BURK</name>
<comment type="similarity">
    <text evidence="1">Belongs to the membrane fusion protein (MFP) (TC 8.A.1) family.</text>
</comment>
<feature type="domain" description="CzcB-like barrel-sandwich hybrid" evidence="4">
    <location>
        <begin position="41"/>
        <end position="187"/>
    </location>
</feature>
<evidence type="ECO:0000256" key="3">
    <source>
        <dbReference type="SAM" id="SignalP"/>
    </source>
</evidence>
<dbReference type="RefSeq" id="WP_283444851.1">
    <property type="nucleotide sequence ID" value="NZ_FXUL01000025.1"/>
</dbReference>
<proteinExistence type="inferred from homology"/>
<organism evidence="5 6">
    <name type="scientific">Noviherbaspirillum suwonense</name>
    <dbReference type="NCBI Taxonomy" id="1224511"/>
    <lineage>
        <taxon>Bacteria</taxon>
        <taxon>Pseudomonadati</taxon>
        <taxon>Pseudomonadota</taxon>
        <taxon>Betaproteobacteria</taxon>
        <taxon>Burkholderiales</taxon>
        <taxon>Oxalobacteraceae</taxon>
        <taxon>Noviherbaspirillum</taxon>
    </lineage>
</organism>
<dbReference type="Gene3D" id="2.40.30.170">
    <property type="match status" value="1"/>
</dbReference>
<dbReference type="InterPro" id="IPR006143">
    <property type="entry name" value="RND_pump_MFP"/>
</dbReference>
<evidence type="ECO:0000313" key="5">
    <source>
        <dbReference type="EMBL" id="SMP76916.1"/>
    </source>
</evidence>
<evidence type="ECO:0000313" key="6">
    <source>
        <dbReference type="Proteomes" id="UP001158049"/>
    </source>
</evidence>
<dbReference type="Gene3D" id="1.10.287.470">
    <property type="entry name" value="Helix hairpin bin"/>
    <property type="match status" value="1"/>
</dbReference>
<evidence type="ECO:0000259" key="4">
    <source>
        <dbReference type="Pfam" id="PF25973"/>
    </source>
</evidence>
<dbReference type="NCBIfam" id="TIGR01730">
    <property type="entry name" value="RND_mfp"/>
    <property type="match status" value="1"/>
</dbReference>
<accession>A0ABY1QQ52</accession>
<keyword evidence="3" id="KW-0732">Signal</keyword>
<keyword evidence="2" id="KW-0175">Coiled coil</keyword>
<protein>
    <submittedName>
        <fullName evidence="5">RND family efflux transporter, MFP subunit</fullName>
    </submittedName>
</protein>
<dbReference type="InterPro" id="IPR058647">
    <property type="entry name" value="BSH_CzcB-like"/>
</dbReference>